<name>A0AAD7JRY5_9AGAR</name>
<comment type="caution">
    <text evidence="1">The sequence shown here is derived from an EMBL/GenBank/DDBJ whole genome shotgun (WGS) entry which is preliminary data.</text>
</comment>
<gene>
    <name evidence="1" type="ORF">B0H16DRAFT_1452108</name>
</gene>
<evidence type="ECO:0000313" key="2">
    <source>
        <dbReference type="Proteomes" id="UP001215598"/>
    </source>
</evidence>
<dbReference type="Proteomes" id="UP001215598">
    <property type="component" value="Unassembled WGS sequence"/>
</dbReference>
<organism evidence="1 2">
    <name type="scientific">Mycena metata</name>
    <dbReference type="NCBI Taxonomy" id="1033252"/>
    <lineage>
        <taxon>Eukaryota</taxon>
        <taxon>Fungi</taxon>
        <taxon>Dikarya</taxon>
        <taxon>Basidiomycota</taxon>
        <taxon>Agaricomycotina</taxon>
        <taxon>Agaricomycetes</taxon>
        <taxon>Agaricomycetidae</taxon>
        <taxon>Agaricales</taxon>
        <taxon>Marasmiineae</taxon>
        <taxon>Mycenaceae</taxon>
        <taxon>Mycena</taxon>
    </lineage>
</organism>
<reference evidence="1" key="1">
    <citation type="submission" date="2023-03" db="EMBL/GenBank/DDBJ databases">
        <title>Massive genome expansion in bonnet fungi (Mycena s.s.) driven by repeated elements and novel gene families across ecological guilds.</title>
        <authorList>
            <consortium name="Lawrence Berkeley National Laboratory"/>
            <person name="Harder C.B."/>
            <person name="Miyauchi S."/>
            <person name="Viragh M."/>
            <person name="Kuo A."/>
            <person name="Thoen E."/>
            <person name="Andreopoulos B."/>
            <person name="Lu D."/>
            <person name="Skrede I."/>
            <person name="Drula E."/>
            <person name="Henrissat B."/>
            <person name="Morin E."/>
            <person name="Kohler A."/>
            <person name="Barry K."/>
            <person name="LaButti K."/>
            <person name="Morin E."/>
            <person name="Salamov A."/>
            <person name="Lipzen A."/>
            <person name="Mereny Z."/>
            <person name="Hegedus B."/>
            <person name="Baldrian P."/>
            <person name="Stursova M."/>
            <person name="Weitz H."/>
            <person name="Taylor A."/>
            <person name="Grigoriev I.V."/>
            <person name="Nagy L.G."/>
            <person name="Martin F."/>
            <person name="Kauserud H."/>
        </authorList>
    </citation>
    <scope>NUCLEOTIDE SEQUENCE</scope>
    <source>
        <strain evidence="1">CBHHK182m</strain>
    </source>
</reference>
<evidence type="ECO:0000313" key="1">
    <source>
        <dbReference type="EMBL" id="KAJ7770687.1"/>
    </source>
</evidence>
<keyword evidence="2" id="KW-1185">Reference proteome</keyword>
<sequence length="441" mass="50051">MDEVGRRWERLDVQEADGSLRATRFWSREEGLLNMFRGRNSRASAIRQPLIGVSVADFVFSRVLSRLTPLTLPVTKNRVSEELREKNRYGVRLEDTERRMKDDARLKEPVTEVFYVPILVIAHRRPATTFVAEQPLTDTPALPPARPQLEVPEMAAVTQVSDPNIGKGCNSPRKQAGCAIADREQHGADDPSNRRRLCRLHNRLCYAEVQQDPTAVAACKALMNKTYAVLVSDPLPWNDCYVTCFLYAFVRSPTKFTEEPIDCMFEPAEMNKHGRLLSEDVERKLDLLEANELELAENNHSVTGPKASNLPAELPNSNNPRRGSFDEIFINEPPVSQGVITFTHDLSTLRDLTDPTDYFKEVEAIARIDQDALSRLAKSKARARDEATKKAAQMDAQIYDDRTDQDERQKYYAAHALLDPHRPNEVGLWPLAFEVMCNNYV</sequence>
<protein>
    <submittedName>
        <fullName evidence="1">Uncharacterized protein</fullName>
    </submittedName>
</protein>
<dbReference type="AlphaFoldDB" id="A0AAD7JRY5"/>
<accession>A0AAD7JRY5</accession>
<proteinExistence type="predicted"/>
<dbReference type="EMBL" id="JARKIB010000016">
    <property type="protein sequence ID" value="KAJ7770687.1"/>
    <property type="molecule type" value="Genomic_DNA"/>
</dbReference>